<accession>A0ABQ2Q4R9</accession>
<evidence type="ECO:0000313" key="2">
    <source>
        <dbReference type="EMBL" id="GGP48350.1"/>
    </source>
</evidence>
<evidence type="ECO:0000313" key="3">
    <source>
        <dbReference type="Proteomes" id="UP000654367"/>
    </source>
</evidence>
<feature type="region of interest" description="Disordered" evidence="1">
    <location>
        <begin position="1"/>
        <end position="46"/>
    </location>
</feature>
<protein>
    <recommendedName>
        <fullName evidence="4">CCGSCS motif protein</fullName>
    </recommendedName>
</protein>
<dbReference type="RefSeq" id="WP_188918643.1">
    <property type="nucleotide sequence ID" value="NZ_BMQV01000010.1"/>
</dbReference>
<comment type="caution">
    <text evidence="2">The sequence shown here is derived from an EMBL/GenBank/DDBJ whole genome shotgun (WGS) entry which is preliminary data.</text>
</comment>
<organism evidence="2 3">
    <name type="scientific">Shewanella saliphila</name>
    <dbReference type="NCBI Taxonomy" id="2282698"/>
    <lineage>
        <taxon>Bacteria</taxon>
        <taxon>Pseudomonadati</taxon>
        <taxon>Pseudomonadota</taxon>
        <taxon>Gammaproteobacteria</taxon>
        <taxon>Alteromonadales</taxon>
        <taxon>Shewanellaceae</taxon>
        <taxon>Shewanella</taxon>
    </lineage>
</organism>
<feature type="compositionally biased region" description="Polar residues" evidence="1">
    <location>
        <begin position="31"/>
        <end position="41"/>
    </location>
</feature>
<dbReference type="Proteomes" id="UP000654367">
    <property type="component" value="Unassembled WGS sequence"/>
</dbReference>
<dbReference type="EMBL" id="BMQV01000010">
    <property type="protein sequence ID" value="GGP48350.1"/>
    <property type="molecule type" value="Genomic_DNA"/>
</dbReference>
<evidence type="ECO:0000256" key="1">
    <source>
        <dbReference type="SAM" id="MobiDB-lite"/>
    </source>
</evidence>
<keyword evidence="3" id="KW-1185">Reference proteome</keyword>
<sequence length="56" mass="5661">MSFSISGIFKPAKQTEPVSHVAPKSEPENTVPKTETSQKNKGNGGSCCGGCGGAGH</sequence>
<gene>
    <name evidence="2" type="ORF">GCM10009409_13740</name>
</gene>
<name>A0ABQ2Q4R9_9GAMM</name>
<evidence type="ECO:0008006" key="4">
    <source>
        <dbReference type="Google" id="ProtNLM"/>
    </source>
</evidence>
<proteinExistence type="predicted"/>
<reference evidence="3" key="1">
    <citation type="journal article" date="2019" name="Int. J. Syst. Evol. Microbiol.">
        <title>The Global Catalogue of Microorganisms (GCM) 10K type strain sequencing project: providing services to taxonomists for standard genome sequencing and annotation.</title>
        <authorList>
            <consortium name="The Broad Institute Genomics Platform"/>
            <consortium name="The Broad Institute Genome Sequencing Center for Infectious Disease"/>
            <person name="Wu L."/>
            <person name="Ma J."/>
        </authorList>
    </citation>
    <scope>NUCLEOTIDE SEQUENCE [LARGE SCALE GENOMIC DNA]</scope>
    <source>
        <strain evidence="3">JCM 32304</strain>
    </source>
</reference>